<proteinExistence type="inferred from homology"/>
<name>V4LB22_EUTSA</name>
<dbReference type="AlphaFoldDB" id="V4LB22"/>
<feature type="domain" description="SMP" evidence="3">
    <location>
        <begin position="201"/>
        <end position="259"/>
    </location>
</feature>
<accession>V4LB22</accession>
<feature type="domain" description="SMP" evidence="3">
    <location>
        <begin position="136"/>
        <end position="192"/>
    </location>
</feature>
<feature type="domain" description="SMP" evidence="3">
    <location>
        <begin position="14"/>
        <end position="68"/>
    </location>
</feature>
<dbReference type="EMBL" id="KI517408">
    <property type="protein sequence ID" value="ESQ47610.1"/>
    <property type="molecule type" value="Genomic_DNA"/>
</dbReference>
<dbReference type="GO" id="GO:0009845">
    <property type="term" value="P:seed germination"/>
    <property type="evidence" value="ECO:0007669"/>
    <property type="project" value="EnsemblPlants"/>
</dbReference>
<protein>
    <recommendedName>
        <fullName evidence="3">SMP domain-containing protein</fullName>
    </recommendedName>
</protein>
<dbReference type="OMA" id="QVIGQYV"/>
<evidence type="ECO:0000259" key="3">
    <source>
        <dbReference type="Pfam" id="PF04927"/>
    </source>
</evidence>
<sequence>MSQQEQPSRPQEPVKYGDVFQVSGELADKTIAPEDASMMQAAETRVFGHTQKGGVAAVMQSAATANKQGGFVHSGDTTDLAAEKSVTVAQTDVPGARVTTEFVGGQVVGQYIEPKPVTAVAAMDAEALGLNLQSAITIGEALEAAVQTAGNKPVDQSDAAAIQAAEVRASGTNVIAPGGIAASAQSAANHNATIDRDEDKIKLVDVLAGATGKLPADKVVTRQDAEGVLSAERRNNLSLSIHPGGVAASVIAAANLNEKSEI</sequence>
<dbReference type="Pfam" id="PF04927">
    <property type="entry name" value="SMP"/>
    <property type="match status" value="3"/>
</dbReference>
<dbReference type="KEGG" id="eus:EUTSA_v10021345mg"/>
<dbReference type="GO" id="GO:0010226">
    <property type="term" value="P:response to lithium ion"/>
    <property type="evidence" value="ECO:0007669"/>
    <property type="project" value="EnsemblPlants"/>
</dbReference>
<gene>
    <name evidence="4" type="ORF">EUTSA_v10021345mg</name>
</gene>
<organism evidence="4 5">
    <name type="scientific">Eutrema salsugineum</name>
    <name type="common">Saltwater cress</name>
    <name type="synonym">Sisymbrium salsugineum</name>
    <dbReference type="NCBI Taxonomy" id="72664"/>
    <lineage>
        <taxon>Eukaryota</taxon>
        <taxon>Viridiplantae</taxon>
        <taxon>Streptophyta</taxon>
        <taxon>Embryophyta</taxon>
        <taxon>Tracheophyta</taxon>
        <taxon>Spermatophyta</taxon>
        <taxon>Magnoliopsida</taxon>
        <taxon>eudicotyledons</taxon>
        <taxon>Gunneridae</taxon>
        <taxon>Pentapetalae</taxon>
        <taxon>rosids</taxon>
        <taxon>malvids</taxon>
        <taxon>Brassicales</taxon>
        <taxon>Brassicaceae</taxon>
        <taxon>Eutremeae</taxon>
        <taxon>Eutrema</taxon>
    </lineage>
</organism>
<dbReference type="Proteomes" id="UP000030689">
    <property type="component" value="Unassembled WGS sequence"/>
</dbReference>
<dbReference type="Gramene" id="ESQ47610">
    <property type="protein sequence ID" value="ESQ47610"/>
    <property type="gene ID" value="EUTSA_v10021345mg"/>
</dbReference>
<dbReference type="STRING" id="72664.V4LB22"/>
<keyword evidence="2" id="KW-0677">Repeat</keyword>
<dbReference type="OrthoDB" id="2014755at2759"/>
<evidence type="ECO:0000256" key="2">
    <source>
        <dbReference type="ARBA" id="ARBA00022737"/>
    </source>
</evidence>
<reference evidence="4 5" key="1">
    <citation type="journal article" date="2013" name="Front. Plant Sci.">
        <title>The Reference Genome of the Halophytic Plant Eutrema salsugineum.</title>
        <authorList>
            <person name="Yang R."/>
            <person name="Jarvis D.E."/>
            <person name="Chen H."/>
            <person name="Beilstein M.A."/>
            <person name="Grimwood J."/>
            <person name="Jenkins J."/>
            <person name="Shu S."/>
            <person name="Prochnik S."/>
            <person name="Xin M."/>
            <person name="Ma C."/>
            <person name="Schmutz J."/>
            <person name="Wing R.A."/>
            <person name="Mitchell-Olds T."/>
            <person name="Schumaker K.S."/>
            <person name="Wang X."/>
        </authorList>
    </citation>
    <scope>NUCLEOTIDE SEQUENCE [LARGE SCALE GENOMIC DNA]</scope>
</reference>
<dbReference type="InterPro" id="IPR007011">
    <property type="entry name" value="LEA_SMP_dom"/>
</dbReference>
<evidence type="ECO:0000256" key="1">
    <source>
        <dbReference type="ARBA" id="ARBA00010733"/>
    </source>
</evidence>
<dbReference type="eggNOG" id="ENOG502QPSX">
    <property type="taxonomic scope" value="Eukaryota"/>
</dbReference>
<dbReference type="GO" id="GO:0005730">
    <property type="term" value="C:nucleolus"/>
    <property type="evidence" value="ECO:0007669"/>
    <property type="project" value="EnsemblPlants"/>
</dbReference>
<evidence type="ECO:0000313" key="4">
    <source>
        <dbReference type="EMBL" id="ESQ47610.1"/>
    </source>
</evidence>
<keyword evidence="5" id="KW-1185">Reference proteome</keyword>
<evidence type="ECO:0000313" key="5">
    <source>
        <dbReference type="Proteomes" id="UP000030689"/>
    </source>
</evidence>
<dbReference type="PANTHER" id="PTHR31174">
    <property type="entry name" value="SEED MATURATION FAMILY PROTEIN"/>
    <property type="match status" value="1"/>
</dbReference>
<dbReference type="InterPro" id="IPR042971">
    <property type="entry name" value="LEA_SMP"/>
</dbReference>
<dbReference type="PANTHER" id="PTHR31174:SF7">
    <property type="entry name" value="LATE EMBRYOGENESIS ABUNDANT PROTEIN 31-RELATED"/>
    <property type="match status" value="1"/>
</dbReference>
<dbReference type="GO" id="GO:0006873">
    <property type="term" value="P:intracellular monoatomic ion homeostasis"/>
    <property type="evidence" value="ECO:0007669"/>
    <property type="project" value="EnsemblPlants"/>
</dbReference>
<comment type="similarity">
    <text evidence="1">Belongs to the LEA type SMP family.</text>
</comment>